<dbReference type="STRING" id="394958.BGI42_09385"/>
<dbReference type="EMBL" id="CP017253">
    <property type="protein sequence ID" value="AOR24944.1"/>
    <property type="molecule type" value="Genomic_DNA"/>
</dbReference>
<proteinExistence type="predicted"/>
<keyword evidence="3" id="KW-1185">Reference proteome</keyword>
<reference evidence="3" key="1">
    <citation type="submission" date="2016-09" db="EMBL/GenBank/DDBJ databases">
        <title>Genomics of Clostridium taeniosporum, an organism which forms endospores with ribbon-like appendages.</title>
        <authorList>
            <person name="Walker J.R."/>
        </authorList>
    </citation>
    <scope>NUCLEOTIDE SEQUENCE [LARGE SCALE GENOMIC DNA]</scope>
    <source>
        <strain evidence="3">1/k</strain>
    </source>
</reference>
<dbReference type="AlphaFoldDB" id="A0A1D7XNQ4"/>
<feature type="transmembrane region" description="Helical" evidence="1">
    <location>
        <begin position="7"/>
        <end position="26"/>
    </location>
</feature>
<evidence type="ECO:0000313" key="3">
    <source>
        <dbReference type="Proteomes" id="UP000094652"/>
    </source>
</evidence>
<keyword evidence="1" id="KW-0472">Membrane</keyword>
<protein>
    <submittedName>
        <fullName evidence="2">Uncharacterized protein</fullName>
    </submittedName>
</protein>
<keyword evidence="1" id="KW-0812">Transmembrane</keyword>
<organism evidence="2 3">
    <name type="scientific">Clostridium taeniosporum</name>
    <dbReference type="NCBI Taxonomy" id="394958"/>
    <lineage>
        <taxon>Bacteria</taxon>
        <taxon>Bacillati</taxon>
        <taxon>Bacillota</taxon>
        <taxon>Clostridia</taxon>
        <taxon>Eubacteriales</taxon>
        <taxon>Clostridiaceae</taxon>
        <taxon>Clostridium</taxon>
    </lineage>
</organism>
<keyword evidence="1" id="KW-1133">Transmembrane helix</keyword>
<dbReference type="KEGG" id="ctae:BGI42_09385"/>
<sequence length="142" mass="16873">MKNRGSVLIEAISAIFMLTLIISFSISTCIKSNQILKERILREELNRAMYNTINELKYNTKMNDLKEILDYNYIGLKFDENFYDELMNKDILNLTKGSDIKISKLKEDNYKLEILIDGVIDRENLHVDIKQSFTKMWWMEYV</sequence>
<evidence type="ECO:0000256" key="1">
    <source>
        <dbReference type="SAM" id="Phobius"/>
    </source>
</evidence>
<name>A0A1D7XNQ4_9CLOT</name>
<dbReference type="OrthoDB" id="1933953at2"/>
<gene>
    <name evidence="2" type="ORF">BGI42_09385</name>
</gene>
<evidence type="ECO:0000313" key="2">
    <source>
        <dbReference type="EMBL" id="AOR24944.1"/>
    </source>
</evidence>
<dbReference type="Proteomes" id="UP000094652">
    <property type="component" value="Chromosome"/>
</dbReference>
<accession>A0A1D7XNQ4</accession>